<name>A0A9X1ITI7_9SPHN</name>
<dbReference type="Proteomes" id="UP001138757">
    <property type="component" value="Unassembled WGS sequence"/>
</dbReference>
<accession>A0A9X1ITI7</accession>
<dbReference type="AlphaFoldDB" id="A0A9X1ITI7"/>
<proteinExistence type="predicted"/>
<organism evidence="1 2">
    <name type="scientific">Sphingobium nicotianae</name>
    <dbReference type="NCBI Taxonomy" id="2782607"/>
    <lineage>
        <taxon>Bacteria</taxon>
        <taxon>Pseudomonadati</taxon>
        <taxon>Pseudomonadota</taxon>
        <taxon>Alphaproteobacteria</taxon>
        <taxon>Sphingomonadales</taxon>
        <taxon>Sphingomonadaceae</taxon>
        <taxon>Sphingobium</taxon>
    </lineage>
</organism>
<comment type="caution">
    <text evidence="1">The sequence shown here is derived from an EMBL/GenBank/DDBJ whole genome shotgun (WGS) entry which is preliminary data.</text>
</comment>
<keyword evidence="2" id="KW-1185">Reference proteome</keyword>
<dbReference type="EMBL" id="JAHGAW010000018">
    <property type="protein sequence ID" value="MBT2189405.1"/>
    <property type="molecule type" value="Genomic_DNA"/>
</dbReference>
<dbReference type="RefSeq" id="WP_214625662.1">
    <property type="nucleotide sequence ID" value="NZ_JAHGAW010000018.1"/>
</dbReference>
<reference evidence="1" key="1">
    <citation type="submission" date="2021-05" db="EMBL/GenBank/DDBJ databases">
        <title>Genome of Sphingobium sp. strain.</title>
        <authorList>
            <person name="Fan R."/>
        </authorList>
    </citation>
    <scope>NUCLEOTIDE SEQUENCE</scope>
    <source>
        <strain evidence="1">H33</strain>
    </source>
</reference>
<gene>
    <name evidence="1" type="ORF">KK488_20835</name>
</gene>
<evidence type="ECO:0000313" key="2">
    <source>
        <dbReference type="Proteomes" id="UP001138757"/>
    </source>
</evidence>
<evidence type="ECO:0000313" key="1">
    <source>
        <dbReference type="EMBL" id="MBT2189405.1"/>
    </source>
</evidence>
<sequence length="136" mass="14380">MNSEAISAGGAIEEGSAVLDSLNLAKFSAPQIDTALRLVEQLSAPERGDPVSCRSALQAYARGAGFDDAILAAEALRVRVAALAKWRAGHDPLRQSNAQSVVEAAAVSRLSELADGIGFEPAAFQEFILFIEEIPW</sequence>
<protein>
    <submittedName>
        <fullName evidence="1">Uncharacterized protein</fullName>
    </submittedName>
</protein>